<dbReference type="EMBL" id="ABEU02000008">
    <property type="status" value="NOT_ANNOTATED_CDS"/>
    <property type="molecule type" value="Genomic_DNA"/>
</dbReference>
<dbReference type="SUPFAM" id="SSF48452">
    <property type="entry name" value="TPR-like"/>
    <property type="match status" value="1"/>
</dbReference>
<evidence type="ECO:0000313" key="5">
    <source>
        <dbReference type="Proteomes" id="UP000006727"/>
    </source>
</evidence>
<dbReference type="AlphaFoldDB" id="A0A7I4EE76"/>
<evidence type="ECO:0000256" key="1">
    <source>
        <dbReference type="ARBA" id="ARBA00022737"/>
    </source>
</evidence>
<dbReference type="InterPro" id="IPR011990">
    <property type="entry name" value="TPR-like_helical_dom_sf"/>
</dbReference>
<dbReference type="EnsemblPlants" id="Pp3c8_14970V3.2">
    <property type="protein sequence ID" value="Pp3c8_14970V3.2"/>
    <property type="gene ID" value="Pp3c8_14970"/>
</dbReference>
<dbReference type="FunCoup" id="A0A7I4EE76">
    <property type="interactions" value="3928"/>
</dbReference>
<dbReference type="GO" id="GO:0042393">
    <property type="term" value="F:histone binding"/>
    <property type="evidence" value="ECO:0000318"/>
    <property type="project" value="GO_Central"/>
</dbReference>
<dbReference type="GO" id="GO:0034080">
    <property type="term" value="P:CENP-A containing chromatin assembly"/>
    <property type="evidence" value="ECO:0000318"/>
    <property type="project" value="GO_Central"/>
</dbReference>
<dbReference type="InterPro" id="IPR051730">
    <property type="entry name" value="NASP-like"/>
</dbReference>
<evidence type="ECO:0008006" key="6">
    <source>
        <dbReference type="Google" id="ProtNLM"/>
    </source>
</evidence>
<evidence type="ECO:0000256" key="3">
    <source>
        <dbReference type="SAM" id="MobiDB-lite"/>
    </source>
</evidence>
<dbReference type="OrthoDB" id="5587616at2759"/>
<dbReference type="InParanoid" id="A0A7I4EE76"/>
<dbReference type="GO" id="GO:0005654">
    <property type="term" value="C:nucleoplasm"/>
    <property type="evidence" value="ECO:0000318"/>
    <property type="project" value="GO_Central"/>
</dbReference>
<sequence>MGEGEEGKEEEGDLEDAWKMLEFARVIHEKQGSCTTETVDIITELADVNCFKENYESCCDDYAKALEMLKQIVEADSRILAELYFKIAIAKQLDLKPKEALTYCSNAVAVCESRLLRLQHELANLQTEGVDAPGSSGAPFSLDNKQPEPPINRTMEEIHHSSDDVVQNDQANPVEEKSGAESKATEIEDIKELLVDLKHKERELKEMAAAPSLVEQLQAANPEAAASMTQLFSIVAESQASGSGGSPFSAVADGMVTSNGFDQPKLTNFTSSTAVVTDLGVVGRGIERADSAVAETNANCNQPSKTRSFDMLMNGTGNGKTQVGFGDSTVKLVGNGTS</sequence>
<protein>
    <recommendedName>
        <fullName evidence="6">Tetratricopeptide SHNi-TPR domain-containing protein</fullName>
    </recommendedName>
</protein>
<keyword evidence="1" id="KW-0677">Repeat</keyword>
<feature type="region of interest" description="Disordered" evidence="3">
    <location>
        <begin position="129"/>
        <end position="183"/>
    </location>
</feature>
<dbReference type="PANTHER" id="PTHR15081">
    <property type="entry name" value="NUCLEAR AUTOANTIGENIC SPERM PROTEIN NASP -RELATED"/>
    <property type="match status" value="1"/>
</dbReference>
<accession>A0A7I4EE76</accession>
<dbReference type="Gramene" id="Pp3c8_14970V3.2">
    <property type="protein sequence ID" value="Pp3c8_14970V3.2"/>
    <property type="gene ID" value="Pp3c8_14970"/>
</dbReference>
<evidence type="ECO:0000256" key="2">
    <source>
        <dbReference type="ARBA" id="ARBA00022803"/>
    </source>
</evidence>
<gene>
    <name evidence="4" type="primary">LOC112285889</name>
</gene>
<dbReference type="GO" id="GO:0006335">
    <property type="term" value="P:DNA replication-dependent chromatin assembly"/>
    <property type="evidence" value="ECO:0000318"/>
    <property type="project" value="GO_Central"/>
</dbReference>
<keyword evidence="5" id="KW-1185">Reference proteome</keyword>
<dbReference type="Gene3D" id="1.25.40.10">
    <property type="entry name" value="Tetratricopeptide repeat domain"/>
    <property type="match status" value="1"/>
</dbReference>
<dbReference type="PANTHER" id="PTHR15081:SF1">
    <property type="entry name" value="NUCLEAR AUTOANTIGENIC SPERM PROTEIN"/>
    <property type="match status" value="1"/>
</dbReference>
<feature type="compositionally biased region" description="Basic and acidic residues" evidence="3">
    <location>
        <begin position="154"/>
        <end position="163"/>
    </location>
</feature>
<proteinExistence type="predicted"/>
<reference evidence="4" key="3">
    <citation type="submission" date="2020-12" db="UniProtKB">
        <authorList>
            <consortium name="EnsemblPlants"/>
        </authorList>
    </citation>
    <scope>IDENTIFICATION</scope>
</reference>
<reference evidence="4 5" key="2">
    <citation type="journal article" date="2018" name="Plant J.">
        <title>The Physcomitrella patens chromosome-scale assembly reveals moss genome structure and evolution.</title>
        <authorList>
            <person name="Lang D."/>
            <person name="Ullrich K.K."/>
            <person name="Murat F."/>
            <person name="Fuchs J."/>
            <person name="Jenkins J."/>
            <person name="Haas F.B."/>
            <person name="Piednoel M."/>
            <person name="Gundlach H."/>
            <person name="Van Bel M."/>
            <person name="Meyberg R."/>
            <person name="Vives C."/>
            <person name="Morata J."/>
            <person name="Symeonidi A."/>
            <person name="Hiss M."/>
            <person name="Muchero W."/>
            <person name="Kamisugi Y."/>
            <person name="Saleh O."/>
            <person name="Blanc G."/>
            <person name="Decker E.L."/>
            <person name="van Gessel N."/>
            <person name="Grimwood J."/>
            <person name="Hayes R.D."/>
            <person name="Graham S.W."/>
            <person name="Gunter L.E."/>
            <person name="McDaniel S.F."/>
            <person name="Hoernstein S.N.W."/>
            <person name="Larsson A."/>
            <person name="Li F.W."/>
            <person name="Perroud P.F."/>
            <person name="Phillips J."/>
            <person name="Ranjan P."/>
            <person name="Rokshar D.S."/>
            <person name="Rothfels C.J."/>
            <person name="Schneider L."/>
            <person name="Shu S."/>
            <person name="Stevenson D.W."/>
            <person name="Thummler F."/>
            <person name="Tillich M."/>
            <person name="Villarreal Aguilar J.C."/>
            <person name="Widiez T."/>
            <person name="Wong G.K."/>
            <person name="Wymore A."/>
            <person name="Zhang Y."/>
            <person name="Zimmer A.D."/>
            <person name="Quatrano R.S."/>
            <person name="Mayer K.F.X."/>
            <person name="Goodstein D."/>
            <person name="Casacuberta J.M."/>
            <person name="Vandepoele K."/>
            <person name="Reski R."/>
            <person name="Cuming A.C."/>
            <person name="Tuskan G.A."/>
            <person name="Maumus F."/>
            <person name="Salse J."/>
            <person name="Schmutz J."/>
            <person name="Rensing S.A."/>
        </authorList>
    </citation>
    <scope>NUCLEOTIDE SEQUENCE [LARGE SCALE GENOMIC DNA]</scope>
    <source>
        <strain evidence="4 5">cv. Gransden 2004</strain>
    </source>
</reference>
<organism evidence="4 5">
    <name type="scientific">Physcomitrium patens</name>
    <name type="common">Spreading-leaved earth moss</name>
    <name type="synonym">Physcomitrella patens</name>
    <dbReference type="NCBI Taxonomy" id="3218"/>
    <lineage>
        <taxon>Eukaryota</taxon>
        <taxon>Viridiplantae</taxon>
        <taxon>Streptophyta</taxon>
        <taxon>Embryophyta</taxon>
        <taxon>Bryophyta</taxon>
        <taxon>Bryophytina</taxon>
        <taxon>Bryopsida</taxon>
        <taxon>Funariidae</taxon>
        <taxon>Funariales</taxon>
        <taxon>Funariaceae</taxon>
        <taxon>Physcomitrium</taxon>
    </lineage>
</organism>
<keyword evidence="2" id="KW-0802">TPR repeat</keyword>
<name>A0A7I4EE76_PHYPA</name>
<reference evidence="4 5" key="1">
    <citation type="journal article" date="2008" name="Science">
        <title>The Physcomitrella genome reveals evolutionary insights into the conquest of land by plants.</title>
        <authorList>
            <person name="Rensing S."/>
            <person name="Lang D."/>
            <person name="Zimmer A."/>
            <person name="Terry A."/>
            <person name="Salamov A."/>
            <person name="Shapiro H."/>
            <person name="Nishiyama T."/>
            <person name="Perroud P.-F."/>
            <person name="Lindquist E."/>
            <person name="Kamisugi Y."/>
            <person name="Tanahashi T."/>
            <person name="Sakakibara K."/>
            <person name="Fujita T."/>
            <person name="Oishi K."/>
            <person name="Shin-I T."/>
            <person name="Kuroki Y."/>
            <person name="Toyoda A."/>
            <person name="Suzuki Y."/>
            <person name="Hashimoto A."/>
            <person name="Yamaguchi K."/>
            <person name="Sugano A."/>
            <person name="Kohara Y."/>
            <person name="Fujiyama A."/>
            <person name="Anterola A."/>
            <person name="Aoki S."/>
            <person name="Ashton N."/>
            <person name="Barbazuk W.B."/>
            <person name="Barker E."/>
            <person name="Bennetzen J."/>
            <person name="Bezanilla M."/>
            <person name="Blankenship R."/>
            <person name="Cho S.H."/>
            <person name="Dutcher S."/>
            <person name="Estelle M."/>
            <person name="Fawcett J.A."/>
            <person name="Gundlach H."/>
            <person name="Hanada K."/>
            <person name="Heyl A."/>
            <person name="Hicks K.A."/>
            <person name="Hugh J."/>
            <person name="Lohr M."/>
            <person name="Mayer K."/>
            <person name="Melkozernov A."/>
            <person name="Murata T."/>
            <person name="Nelson D."/>
            <person name="Pils B."/>
            <person name="Prigge M."/>
            <person name="Reiss B."/>
            <person name="Renner T."/>
            <person name="Rombauts S."/>
            <person name="Rushton P."/>
            <person name="Sanderfoot A."/>
            <person name="Schween G."/>
            <person name="Shiu S.-H."/>
            <person name="Stueber K."/>
            <person name="Theodoulou F.L."/>
            <person name="Tu H."/>
            <person name="Van de Peer Y."/>
            <person name="Verrier P.J."/>
            <person name="Waters E."/>
            <person name="Wood A."/>
            <person name="Yang L."/>
            <person name="Cove D."/>
            <person name="Cuming A."/>
            <person name="Hasebe M."/>
            <person name="Lucas S."/>
            <person name="Mishler D.B."/>
            <person name="Reski R."/>
            <person name="Grigoriev I."/>
            <person name="Quatrano R.S."/>
            <person name="Boore J.L."/>
        </authorList>
    </citation>
    <scope>NUCLEOTIDE SEQUENCE [LARGE SCALE GENOMIC DNA]</scope>
    <source>
        <strain evidence="4 5">cv. Gransden 2004</strain>
    </source>
</reference>
<evidence type="ECO:0000313" key="4">
    <source>
        <dbReference type="EnsemblPlants" id="Pp3c8_14970V3.2"/>
    </source>
</evidence>
<dbReference type="Proteomes" id="UP000006727">
    <property type="component" value="Chromosome 8"/>
</dbReference>
<feature type="compositionally biased region" description="Basic and acidic residues" evidence="3">
    <location>
        <begin position="174"/>
        <end position="183"/>
    </location>
</feature>